<comment type="caution">
    <text evidence="2">The sequence shown here is derived from an EMBL/GenBank/DDBJ whole genome shotgun (WGS) entry which is preliminary data.</text>
</comment>
<dbReference type="EMBL" id="SRLO01000756">
    <property type="protein sequence ID" value="TNN47158.1"/>
    <property type="molecule type" value="Genomic_DNA"/>
</dbReference>
<dbReference type="AlphaFoldDB" id="A0A4Z2G0R8"/>
<keyword evidence="3" id="KW-1185">Reference proteome</keyword>
<name>A0A4Z2G0R8_9TELE</name>
<evidence type="ECO:0000313" key="2">
    <source>
        <dbReference type="EMBL" id="TNN47158.1"/>
    </source>
</evidence>
<organism evidence="2 3">
    <name type="scientific">Liparis tanakae</name>
    <name type="common">Tanaka's snailfish</name>
    <dbReference type="NCBI Taxonomy" id="230148"/>
    <lineage>
        <taxon>Eukaryota</taxon>
        <taxon>Metazoa</taxon>
        <taxon>Chordata</taxon>
        <taxon>Craniata</taxon>
        <taxon>Vertebrata</taxon>
        <taxon>Euteleostomi</taxon>
        <taxon>Actinopterygii</taxon>
        <taxon>Neopterygii</taxon>
        <taxon>Teleostei</taxon>
        <taxon>Neoteleostei</taxon>
        <taxon>Acanthomorphata</taxon>
        <taxon>Eupercaria</taxon>
        <taxon>Perciformes</taxon>
        <taxon>Cottioidei</taxon>
        <taxon>Cottales</taxon>
        <taxon>Liparidae</taxon>
        <taxon>Liparis</taxon>
    </lineage>
</organism>
<accession>A0A4Z2G0R8</accession>
<gene>
    <name evidence="2" type="ORF">EYF80_042662</name>
</gene>
<dbReference type="Proteomes" id="UP000314294">
    <property type="component" value="Unassembled WGS sequence"/>
</dbReference>
<evidence type="ECO:0000256" key="1">
    <source>
        <dbReference type="SAM" id="MobiDB-lite"/>
    </source>
</evidence>
<reference evidence="2 3" key="1">
    <citation type="submission" date="2019-03" db="EMBL/GenBank/DDBJ databases">
        <title>First draft genome of Liparis tanakae, snailfish: a comprehensive survey of snailfish specific genes.</title>
        <authorList>
            <person name="Kim W."/>
            <person name="Song I."/>
            <person name="Jeong J.-H."/>
            <person name="Kim D."/>
            <person name="Kim S."/>
            <person name="Ryu S."/>
            <person name="Song J.Y."/>
            <person name="Lee S.K."/>
        </authorList>
    </citation>
    <scope>NUCLEOTIDE SEQUENCE [LARGE SCALE GENOMIC DNA]</scope>
    <source>
        <tissue evidence="2">Muscle</tissue>
    </source>
</reference>
<evidence type="ECO:0000313" key="3">
    <source>
        <dbReference type="Proteomes" id="UP000314294"/>
    </source>
</evidence>
<proteinExistence type="predicted"/>
<feature type="region of interest" description="Disordered" evidence="1">
    <location>
        <begin position="50"/>
        <end position="73"/>
    </location>
</feature>
<sequence length="117" mass="12651">MAAMWKTIDAPRQLLLTNSASWMSPSKTLSSVSPRQSSSRISAVFSSSSSSLTSLFPRNPPAPVTTTTSPVKDMAGSFSTNDLWEMLPERKSSTLGLLVFWVLSSFCLPASNSFTLL</sequence>
<protein>
    <submittedName>
        <fullName evidence="2">Uncharacterized protein</fullName>
    </submittedName>
</protein>